<dbReference type="Pfam" id="PF00201">
    <property type="entry name" value="UDPGT"/>
    <property type="match status" value="1"/>
</dbReference>
<dbReference type="EC" id="2.4.1.17" evidence="3"/>
<dbReference type="GO" id="GO:0016020">
    <property type="term" value="C:membrane"/>
    <property type="evidence" value="ECO:0007669"/>
    <property type="project" value="UniProtKB-SubCell"/>
</dbReference>
<gene>
    <name evidence="13" type="ORF">PMAYCL1PPCAC_07609</name>
</gene>
<comment type="caution">
    <text evidence="13">The sequence shown here is derived from an EMBL/GenBank/DDBJ whole genome shotgun (WGS) entry which is preliminary data.</text>
</comment>
<evidence type="ECO:0000256" key="9">
    <source>
        <dbReference type="ARBA" id="ARBA00023136"/>
    </source>
</evidence>
<evidence type="ECO:0000256" key="4">
    <source>
        <dbReference type="ARBA" id="ARBA00022676"/>
    </source>
</evidence>
<dbReference type="Proteomes" id="UP001328107">
    <property type="component" value="Unassembled WGS sequence"/>
</dbReference>
<dbReference type="SUPFAM" id="SSF53756">
    <property type="entry name" value="UDP-Glycosyltransferase/glycogen phosphorylase"/>
    <property type="match status" value="1"/>
</dbReference>
<dbReference type="InterPro" id="IPR002213">
    <property type="entry name" value="UDP_glucos_trans"/>
</dbReference>
<keyword evidence="8 11" id="KW-1133">Transmembrane helix</keyword>
<comment type="similarity">
    <text evidence="2">Belongs to the UDP-glycosyltransferase family.</text>
</comment>
<evidence type="ECO:0000256" key="6">
    <source>
        <dbReference type="ARBA" id="ARBA00022692"/>
    </source>
</evidence>
<evidence type="ECO:0000256" key="8">
    <source>
        <dbReference type="ARBA" id="ARBA00022989"/>
    </source>
</evidence>
<dbReference type="EMBL" id="BTRK01000002">
    <property type="protein sequence ID" value="GMR37414.1"/>
    <property type="molecule type" value="Genomic_DNA"/>
</dbReference>
<name>A0AAN5CCI2_9BILA</name>
<feature type="non-terminal residue" evidence="13">
    <location>
        <position position="1"/>
    </location>
</feature>
<comment type="catalytic activity">
    <reaction evidence="10">
        <text>glucuronate acceptor + UDP-alpha-D-glucuronate = acceptor beta-D-glucuronoside + UDP + H(+)</text>
        <dbReference type="Rhea" id="RHEA:21032"/>
        <dbReference type="ChEBI" id="CHEBI:15378"/>
        <dbReference type="ChEBI" id="CHEBI:58052"/>
        <dbReference type="ChEBI" id="CHEBI:58223"/>
        <dbReference type="ChEBI" id="CHEBI:132367"/>
        <dbReference type="ChEBI" id="CHEBI:132368"/>
        <dbReference type="EC" id="2.4.1.17"/>
    </reaction>
</comment>
<feature type="chain" id="PRO_5042867669" description="glucuronosyltransferase" evidence="12">
    <location>
        <begin position="26"/>
        <end position="536"/>
    </location>
</feature>
<evidence type="ECO:0000256" key="10">
    <source>
        <dbReference type="ARBA" id="ARBA00047475"/>
    </source>
</evidence>
<evidence type="ECO:0000256" key="7">
    <source>
        <dbReference type="ARBA" id="ARBA00022729"/>
    </source>
</evidence>
<evidence type="ECO:0000256" key="5">
    <source>
        <dbReference type="ARBA" id="ARBA00022679"/>
    </source>
</evidence>
<dbReference type="InterPro" id="IPR050271">
    <property type="entry name" value="UDP-glycosyltransferase"/>
</dbReference>
<evidence type="ECO:0000256" key="3">
    <source>
        <dbReference type="ARBA" id="ARBA00012544"/>
    </source>
</evidence>
<reference evidence="14" key="1">
    <citation type="submission" date="2022-10" db="EMBL/GenBank/DDBJ databases">
        <title>Genome assembly of Pristionchus species.</title>
        <authorList>
            <person name="Yoshida K."/>
            <person name="Sommer R.J."/>
        </authorList>
    </citation>
    <scope>NUCLEOTIDE SEQUENCE [LARGE SCALE GENOMIC DNA]</scope>
    <source>
        <strain evidence="14">RS5460</strain>
    </source>
</reference>
<keyword evidence="6 11" id="KW-0812">Transmembrane</keyword>
<dbReference type="FunFam" id="3.40.50.2000:FF:000038">
    <property type="entry name" value="UDP-GlucuronosylTransferase"/>
    <property type="match status" value="1"/>
</dbReference>
<evidence type="ECO:0000313" key="14">
    <source>
        <dbReference type="Proteomes" id="UP001328107"/>
    </source>
</evidence>
<keyword evidence="4" id="KW-0328">Glycosyltransferase</keyword>
<evidence type="ECO:0000313" key="13">
    <source>
        <dbReference type="EMBL" id="GMR37414.1"/>
    </source>
</evidence>
<protein>
    <recommendedName>
        <fullName evidence="3">glucuronosyltransferase</fullName>
        <ecNumber evidence="3">2.4.1.17</ecNumber>
    </recommendedName>
</protein>
<comment type="subcellular location">
    <subcellularLocation>
        <location evidence="1">Membrane</location>
        <topology evidence="1">Single-pass membrane protein</topology>
    </subcellularLocation>
</comment>
<dbReference type="PANTHER" id="PTHR48043:SF23">
    <property type="entry name" value="UDP-GLUCURONOSYLTRANSFERASE"/>
    <property type="match status" value="1"/>
</dbReference>
<feature type="signal peptide" evidence="12">
    <location>
        <begin position="1"/>
        <end position="25"/>
    </location>
</feature>
<evidence type="ECO:0000256" key="12">
    <source>
        <dbReference type="SAM" id="SignalP"/>
    </source>
</evidence>
<keyword evidence="5" id="KW-0808">Transferase</keyword>
<evidence type="ECO:0000256" key="1">
    <source>
        <dbReference type="ARBA" id="ARBA00004167"/>
    </source>
</evidence>
<evidence type="ECO:0000256" key="11">
    <source>
        <dbReference type="SAM" id="Phobius"/>
    </source>
</evidence>
<dbReference type="PANTHER" id="PTHR48043">
    <property type="entry name" value="EG:EG0003.4 PROTEIN-RELATED"/>
    <property type="match status" value="1"/>
</dbReference>
<evidence type="ECO:0000256" key="2">
    <source>
        <dbReference type="ARBA" id="ARBA00009995"/>
    </source>
</evidence>
<keyword evidence="14" id="KW-1185">Reference proteome</keyword>
<sequence length="536" mass="59911">ASIVINCSAMRLFLALLALSLHSSASYKILVYNSKFGHSHSNFLGQIADILAEEGHNVTSLLPIADPGVRDCTEKSTKIHVQQDPEVKKIYDVDAHSQVNFFEMNIAHPIAPLFVGPMFADIFSLTCKRVMEEPGLIERLRDEKYDVMIGENFDVCGVGLSKAIAPKSLIGVSTSCIFGWQFDEWGVPSALSYRPTSLLTSFDVHSFFARLNNIYGDFLGRFMFWFSRRSVNRVLQEKYGPDYPSVAEQSSNVAFVFTNSEPLIESAAPTMSRVIDIGGIGAKKPKKLDQYWEGILTLRPKTILLSFGSIAKSIIIPPASKKGLLRTIARFPDVTFIWKYEDLKDEFATGEASKLQNLVMTEWMPQVDILAHPNLAAFMTHGGMGSTHETALRGVPGIFIPLFADQPRNAGMMEFNGFGRVFDKYQIHDDEKLAEVISDVLGNEKYRENAKKISSMLSKKPFKSRELLIKHVEFAAQFGPSSALRPQSIDMSFIEYNNIDIIVLLLFGIAIFAYLFAIILKSLARKDLKTSKTKTD</sequence>
<dbReference type="Gene3D" id="3.40.50.2000">
    <property type="entry name" value="Glycogen Phosphorylase B"/>
    <property type="match status" value="1"/>
</dbReference>
<accession>A0AAN5CCI2</accession>
<proteinExistence type="inferred from homology"/>
<dbReference type="GO" id="GO:0015020">
    <property type="term" value="F:glucuronosyltransferase activity"/>
    <property type="evidence" value="ECO:0007669"/>
    <property type="project" value="UniProtKB-EC"/>
</dbReference>
<dbReference type="CDD" id="cd03784">
    <property type="entry name" value="GT1_Gtf-like"/>
    <property type="match status" value="1"/>
</dbReference>
<feature type="transmembrane region" description="Helical" evidence="11">
    <location>
        <begin position="501"/>
        <end position="524"/>
    </location>
</feature>
<organism evidence="13 14">
    <name type="scientific">Pristionchus mayeri</name>
    <dbReference type="NCBI Taxonomy" id="1317129"/>
    <lineage>
        <taxon>Eukaryota</taxon>
        <taxon>Metazoa</taxon>
        <taxon>Ecdysozoa</taxon>
        <taxon>Nematoda</taxon>
        <taxon>Chromadorea</taxon>
        <taxon>Rhabditida</taxon>
        <taxon>Rhabditina</taxon>
        <taxon>Diplogasteromorpha</taxon>
        <taxon>Diplogasteroidea</taxon>
        <taxon>Neodiplogasteridae</taxon>
        <taxon>Pristionchus</taxon>
    </lineage>
</organism>
<keyword evidence="9 11" id="KW-0472">Membrane</keyword>
<keyword evidence="7 12" id="KW-0732">Signal</keyword>
<dbReference type="AlphaFoldDB" id="A0AAN5CCI2"/>